<keyword evidence="2" id="KW-1185">Reference proteome</keyword>
<reference evidence="2" key="1">
    <citation type="journal article" date="2019" name="Int. J. Syst. Evol. Microbiol.">
        <title>The Global Catalogue of Microorganisms (GCM) 10K type strain sequencing project: providing services to taxonomists for standard genome sequencing and annotation.</title>
        <authorList>
            <consortium name="The Broad Institute Genomics Platform"/>
            <consortium name="The Broad Institute Genome Sequencing Center for Infectious Disease"/>
            <person name="Wu L."/>
            <person name="Ma J."/>
        </authorList>
    </citation>
    <scope>NUCLEOTIDE SEQUENCE [LARGE SCALE GENOMIC DNA]</scope>
    <source>
        <strain evidence="2">CGMCC 4.7330</strain>
    </source>
</reference>
<evidence type="ECO:0000313" key="1">
    <source>
        <dbReference type="EMBL" id="MFC3962609.1"/>
    </source>
</evidence>
<protein>
    <submittedName>
        <fullName evidence="1">Uncharacterized protein</fullName>
    </submittedName>
</protein>
<dbReference type="Proteomes" id="UP001595696">
    <property type="component" value="Unassembled WGS sequence"/>
</dbReference>
<evidence type="ECO:0000313" key="2">
    <source>
        <dbReference type="Proteomes" id="UP001595696"/>
    </source>
</evidence>
<comment type="caution">
    <text evidence="1">The sequence shown here is derived from an EMBL/GenBank/DDBJ whole genome shotgun (WGS) entry which is preliminary data.</text>
</comment>
<gene>
    <name evidence="1" type="ORF">ACFO0B_11485</name>
</gene>
<dbReference type="EMBL" id="JBHSAX010000011">
    <property type="protein sequence ID" value="MFC3962609.1"/>
    <property type="molecule type" value="Genomic_DNA"/>
</dbReference>
<dbReference type="RefSeq" id="WP_357025467.1">
    <property type="nucleotide sequence ID" value="NZ_JBHSAX010000011.1"/>
</dbReference>
<proteinExistence type="predicted"/>
<sequence>MDVLAPDTRELWLMQSRDCAAEPPPLDAARARFVLAVHAGHGAGCRQFLAAAAFSYGAYRDTARA</sequence>
<organism evidence="1 2">
    <name type="scientific">Nocardia jiangsuensis</name>
    <dbReference type="NCBI Taxonomy" id="1691563"/>
    <lineage>
        <taxon>Bacteria</taxon>
        <taxon>Bacillati</taxon>
        <taxon>Actinomycetota</taxon>
        <taxon>Actinomycetes</taxon>
        <taxon>Mycobacteriales</taxon>
        <taxon>Nocardiaceae</taxon>
        <taxon>Nocardia</taxon>
    </lineage>
</organism>
<name>A0ABV8DS02_9NOCA</name>
<accession>A0ABV8DS02</accession>